<feature type="domain" description="AAA+ ATPase" evidence="2">
    <location>
        <begin position="22"/>
        <end position="330"/>
    </location>
</feature>
<feature type="compositionally biased region" description="Basic and acidic residues" evidence="1">
    <location>
        <begin position="441"/>
        <end position="454"/>
    </location>
</feature>
<dbReference type="SUPFAM" id="SSF52540">
    <property type="entry name" value="P-loop containing nucleoside triphosphate hydrolases"/>
    <property type="match status" value="1"/>
</dbReference>
<evidence type="ECO:0000313" key="3">
    <source>
        <dbReference type="EMBL" id="MXP15440.1"/>
    </source>
</evidence>
<feature type="region of interest" description="Disordered" evidence="1">
    <location>
        <begin position="439"/>
        <end position="459"/>
    </location>
</feature>
<name>A0A6L7GIQ7_9SPHN</name>
<organism evidence="3 4">
    <name type="scientific">Allopontixanthobacter confluentis</name>
    <dbReference type="NCBI Taxonomy" id="1849021"/>
    <lineage>
        <taxon>Bacteria</taxon>
        <taxon>Pseudomonadati</taxon>
        <taxon>Pseudomonadota</taxon>
        <taxon>Alphaproteobacteria</taxon>
        <taxon>Sphingomonadales</taxon>
        <taxon>Erythrobacteraceae</taxon>
        <taxon>Allopontixanthobacter</taxon>
    </lineage>
</organism>
<dbReference type="AlphaFoldDB" id="A0A6L7GIQ7"/>
<protein>
    <submittedName>
        <fullName evidence="3">DUF853 family protein</fullName>
    </submittedName>
</protein>
<evidence type="ECO:0000313" key="4">
    <source>
        <dbReference type="Proteomes" id="UP000473531"/>
    </source>
</evidence>
<dbReference type="Proteomes" id="UP000473531">
    <property type="component" value="Unassembled WGS sequence"/>
</dbReference>
<dbReference type="OrthoDB" id="9758751at2"/>
<sequence length="532" mass="57266">MSDIFLGLGANGERQSLNLSRANRHGLIAGATGTGKTVTLQGLAESFSANGVPVFVADVKGDLAGITMAGSPTFKHADKLESRAKELGMDDYAYSDNPAVFWDLYGEQGHPIRTTISEMGPLLLSRLLDLNETQEGVLNIVFRFADEQGMLLLDLEDLQSMLIHTSEHASELTAKYGNVSKQSIGAIQRQLLSLDSQGAAQFFGEPALEIADFIRLDEQGRGYINVLAADRLMRSPKLYATFLLWLLAELFETLPEVGDPEKPKLVFFFDEAHLLFDDAPKALEDKIEQVVRLIRSKGVGVFFVTQNPIDIPEEVAGQLGNRVQHALRAFTPRDKKAIRAAADTFRINPDLDVERAITELRVGEALVSTLMEDGAPSIVQQTLIKPPRSRLGPVTPKERAIIQSISPVDGKYDERVDRESAAEVIAQKMVDAAETAQEVEEQGREKVAERERKSPSLWDGLGGKVAKAAGGAAAASAGSILAAKLSGKKSRANPTASAASSAAGTVATEIGKAVGIPGLGRFARNLIGGLMR</sequence>
<dbReference type="PANTHER" id="PTHR30121:SF6">
    <property type="entry name" value="SLR6007 PROTEIN"/>
    <property type="match status" value="1"/>
</dbReference>
<comment type="caution">
    <text evidence="3">The sequence shown here is derived from an EMBL/GenBank/DDBJ whole genome shotgun (WGS) entry which is preliminary data.</text>
</comment>
<dbReference type="InterPro" id="IPR027417">
    <property type="entry name" value="P-loop_NTPase"/>
</dbReference>
<dbReference type="Pfam" id="PF05872">
    <property type="entry name" value="HerA_C"/>
    <property type="match status" value="1"/>
</dbReference>
<dbReference type="PANTHER" id="PTHR30121">
    <property type="entry name" value="UNCHARACTERIZED PROTEIN YJGR-RELATED"/>
    <property type="match status" value="1"/>
</dbReference>
<evidence type="ECO:0000256" key="1">
    <source>
        <dbReference type="SAM" id="MobiDB-lite"/>
    </source>
</evidence>
<dbReference type="SMART" id="SM00382">
    <property type="entry name" value="AAA"/>
    <property type="match status" value="1"/>
</dbReference>
<gene>
    <name evidence="3" type="ORF">GRI44_11830</name>
</gene>
<proteinExistence type="predicted"/>
<dbReference type="RefSeq" id="WP_160601959.1">
    <property type="nucleotide sequence ID" value="NZ_WTYU01000002.1"/>
</dbReference>
<dbReference type="InterPro" id="IPR051162">
    <property type="entry name" value="T4SS_component"/>
</dbReference>
<dbReference type="Gene3D" id="3.40.50.300">
    <property type="entry name" value="P-loop containing nucleotide triphosphate hydrolases"/>
    <property type="match status" value="2"/>
</dbReference>
<dbReference type="EMBL" id="WTYU01000002">
    <property type="protein sequence ID" value="MXP15440.1"/>
    <property type="molecule type" value="Genomic_DNA"/>
</dbReference>
<reference evidence="3 4" key="1">
    <citation type="submission" date="2019-12" db="EMBL/GenBank/DDBJ databases">
        <title>Genomic-based taxomic classification of the family Erythrobacteraceae.</title>
        <authorList>
            <person name="Xu L."/>
        </authorList>
    </citation>
    <scope>NUCLEOTIDE SEQUENCE [LARGE SCALE GENOMIC DNA]</scope>
    <source>
        <strain evidence="3 4">KCTC 52259</strain>
    </source>
</reference>
<dbReference type="InterPro" id="IPR033186">
    <property type="entry name" value="HerA_C"/>
</dbReference>
<evidence type="ECO:0000259" key="2">
    <source>
        <dbReference type="SMART" id="SM00382"/>
    </source>
</evidence>
<accession>A0A6L7GIQ7</accession>
<dbReference type="InterPro" id="IPR003593">
    <property type="entry name" value="AAA+_ATPase"/>
</dbReference>
<keyword evidence="4" id="KW-1185">Reference proteome</keyword>